<name>A0AAW2D836_9ROSI</name>
<gene>
    <name evidence="2" type="ORF">SO802_014010</name>
</gene>
<accession>A0AAW2D836</accession>
<protein>
    <submittedName>
        <fullName evidence="2">Uncharacterized protein</fullName>
    </submittedName>
</protein>
<proteinExistence type="predicted"/>
<dbReference type="EMBL" id="JAZDWU010000004">
    <property type="protein sequence ID" value="KAL0006449.1"/>
    <property type="molecule type" value="Genomic_DNA"/>
</dbReference>
<dbReference type="Proteomes" id="UP001459277">
    <property type="component" value="Unassembled WGS sequence"/>
</dbReference>
<dbReference type="AlphaFoldDB" id="A0AAW2D836"/>
<organism evidence="2 3">
    <name type="scientific">Lithocarpus litseifolius</name>
    <dbReference type="NCBI Taxonomy" id="425828"/>
    <lineage>
        <taxon>Eukaryota</taxon>
        <taxon>Viridiplantae</taxon>
        <taxon>Streptophyta</taxon>
        <taxon>Embryophyta</taxon>
        <taxon>Tracheophyta</taxon>
        <taxon>Spermatophyta</taxon>
        <taxon>Magnoliopsida</taxon>
        <taxon>eudicotyledons</taxon>
        <taxon>Gunneridae</taxon>
        <taxon>Pentapetalae</taxon>
        <taxon>rosids</taxon>
        <taxon>fabids</taxon>
        <taxon>Fagales</taxon>
        <taxon>Fagaceae</taxon>
        <taxon>Lithocarpus</taxon>
    </lineage>
</organism>
<feature type="region of interest" description="Disordered" evidence="1">
    <location>
        <begin position="69"/>
        <end position="105"/>
    </location>
</feature>
<keyword evidence="3" id="KW-1185">Reference proteome</keyword>
<reference evidence="2 3" key="1">
    <citation type="submission" date="2024-01" db="EMBL/GenBank/DDBJ databases">
        <title>A telomere-to-telomere, gap-free genome of sweet tea (Lithocarpus litseifolius).</title>
        <authorList>
            <person name="Zhou J."/>
        </authorList>
    </citation>
    <scope>NUCLEOTIDE SEQUENCE [LARGE SCALE GENOMIC DNA]</scope>
    <source>
        <strain evidence="2">Zhou-2022a</strain>
        <tissue evidence="2">Leaf</tissue>
    </source>
</reference>
<feature type="compositionally biased region" description="Polar residues" evidence="1">
    <location>
        <begin position="75"/>
        <end position="85"/>
    </location>
</feature>
<evidence type="ECO:0000313" key="2">
    <source>
        <dbReference type="EMBL" id="KAL0006449.1"/>
    </source>
</evidence>
<evidence type="ECO:0000313" key="3">
    <source>
        <dbReference type="Proteomes" id="UP001459277"/>
    </source>
</evidence>
<comment type="caution">
    <text evidence="2">The sequence shown here is derived from an EMBL/GenBank/DDBJ whole genome shotgun (WGS) entry which is preliminary data.</text>
</comment>
<sequence length="105" mass="11862">MNKNTEALALSLHSHWQTTKSLTSLFTLTGKPLARTLCTATETRTQKLEQIADEIPRPHQARTLRLLRPLEAQDGPQQVRPSNLQARPVPGFRIRSRVQRGGQSR</sequence>
<evidence type="ECO:0000256" key="1">
    <source>
        <dbReference type="SAM" id="MobiDB-lite"/>
    </source>
</evidence>